<sequence length="154" mass="17113">MAGLTTAKQRDGGACGKIPAVDNGYDVPLVVLRTDAYTDNGKHLLSWRETVTCELEVRHGAPVRRSLPCTSRGLCRQALAALDDLGENLAVDFIQRYPYCARAVHRHRIQQFVDSWTTPGRAAIRRHHDLAIEHGDDPTSRLDSDNAARQGDRK</sequence>
<proteinExistence type="predicted"/>
<gene>
    <name evidence="2" type="ORF">DTO57_04210</name>
</gene>
<dbReference type="AlphaFoldDB" id="A0A367Y7M0"/>
<organism evidence="2 3">
    <name type="scientific">Microbacterium sorbitolivorans</name>
    <dbReference type="NCBI Taxonomy" id="1867410"/>
    <lineage>
        <taxon>Bacteria</taxon>
        <taxon>Bacillati</taxon>
        <taxon>Actinomycetota</taxon>
        <taxon>Actinomycetes</taxon>
        <taxon>Micrococcales</taxon>
        <taxon>Microbacteriaceae</taxon>
        <taxon>Microbacterium</taxon>
    </lineage>
</organism>
<evidence type="ECO:0000256" key="1">
    <source>
        <dbReference type="SAM" id="MobiDB-lite"/>
    </source>
</evidence>
<feature type="region of interest" description="Disordered" evidence="1">
    <location>
        <begin position="133"/>
        <end position="154"/>
    </location>
</feature>
<comment type="caution">
    <text evidence="2">The sequence shown here is derived from an EMBL/GenBank/DDBJ whole genome shotgun (WGS) entry which is preliminary data.</text>
</comment>
<evidence type="ECO:0000313" key="3">
    <source>
        <dbReference type="Proteomes" id="UP000253508"/>
    </source>
</evidence>
<dbReference type="Proteomes" id="UP000253508">
    <property type="component" value="Unassembled WGS sequence"/>
</dbReference>
<keyword evidence="3" id="KW-1185">Reference proteome</keyword>
<name>A0A367Y7M0_9MICO</name>
<evidence type="ECO:0000313" key="2">
    <source>
        <dbReference type="EMBL" id="RCK61828.1"/>
    </source>
</evidence>
<protein>
    <submittedName>
        <fullName evidence="2">Uncharacterized protein</fullName>
    </submittedName>
</protein>
<dbReference type="EMBL" id="QORO01000001">
    <property type="protein sequence ID" value="RCK61828.1"/>
    <property type="molecule type" value="Genomic_DNA"/>
</dbReference>
<accession>A0A367Y7M0</accession>
<reference evidence="2 3" key="1">
    <citation type="submission" date="2018-07" db="EMBL/GenBank/DDBJ databases">
        <title>Microbacterium endoborsara sp. nov., a novel actinobacterium isolated from Borszczowia aralocaspica.</title>
        <authorList>
            <person name="An D."/>
        </authorList>
    </citation>
    <scope>NUCLEOTIDE SEQUENCE [LARGE SCALE GENOMIC DNA]</scope>
    <source>
        <strain evidence="2 3">C1.15228</strain>
    </source>
</reference>